<sequence length="179" mass="19513">MEVYISGLSETSTTVERYYCITFVITLVAKNIRKHRTSRRRRIDSWILSKCCTCSFEELLAGEAISFANPPENVEPAQEEAGASGGVAASTNNAEEPVAGNSEGGGGTVENGGEAVVVRRMNPRGGQLLRSKAQESDSLDQAENRLPPVDTMEACNKAAERSLTSFYFFYNYDAASFYS</sequence>
<comment type="caution">
    <text evidence="3">The sequence shown here is derived from an EMBL/GenBank/DDBJ whole genome shotgun (WGS) entry which is preliminary data.</text>
</comment>
<dbReference type="OrthoDB" id="6436405at2759"/>
<evidence type="ECO:0000256" key="2">
    <source>
        <dbReference type="SAM" id="Phobius"/>
    </source>
</evidence>
<dbReference type="EMBL" id="BGPR01000168">
    <property type="protein sequence ID" value="GBM01351.1"/>
    <property type="molecule type" value="Genomic_DNA"/>
</dbReference>
<dbReference type="AlphaFoldDB" id="A0A4Y2CAB1"/>
<dbReference type="Proteomes" id="UP000499080">
    <property type="component" value="Unassembled WGS sequence"/>
</dbReference>
<feature type="region of interest" description="Disordered" evidence="1">
    <location>
        <begin position="70"/>
        <end position="109"/>
    </location>
</feature>
<evidence type="ECO:0000313" key="4">
    <source>
        <dbReference type="Proteomes" id="UP000499080"/>
    </source>
</evidence>
<name>A0A4Y2CAB1_ARAVE</name>
<reference evidence="3 4" key="1">
    <citation type="journal article" date="2019" name="Sci. Rep.">
        <title>Orb-weaving spider Araneus ventricosus genome elucidates the spidroin gene catalogue.</title>
        <authorList>
            <person name="Kono N."/>
            <person name="Nakamura H."/>
            <person name="Ohtoshi R."/>
            <person name="Moran D.A.P."/>
            <person name="Shinohara A."/>
            <person name="Yoshida Y."/>
            <person name="Fujiwara M."/>
            <person name="Mori M."/>
            <person name="Tomita M."/>
            <person name="Arakawa K."/>
        </authorList>
    </citation>
    <scope>NUCLEOTIDE SEQUENCE [LARGE SCALE GENOMIC DNA]</scope>
</reference>
<protein>
    <submittedName>
        <fullName evidence="3">Uncharacterized protein</fullName>
    </submittedName>
</protein>
<keyword evidence="2" id="KW-0472">Membrane</keyword>
<keyword evidence="2" id="KW-1133">Transmembrane helix</keyword>
<feature type="region of interest" description="Disordered" evidence="1">
    <location>
        <begin position="126"/>
        <end position="146"/>
    </location>
</feature>
<evidence type="ECO:0000313" key="3">
    <source>
        <dbReference type="EMBL" id="GBM01351.1"/>
    </source>
</evidence>
<keyword evidence="4" id="KW-1185">Reference proteome</keyword>
<accession>A0A4Y2CAB1</accession>
<organism evidence="3 4">
    <name type="scientific">Araneus ventricosus</name>
    <name type="common">Orbweaver spider</name>
    <name type="synonym">Epeira ventricosa</name>
    <dbReference type="NCBI Taxonomy" id="182803"/>
    <lineage>
        <taxon>Eukaryota</taxon>
        <taxon>Metazoa</taxon>
        <taxon>Ecdysozoa</taxon>
        <taxon>Arthropoda</taxon>
        <taxon>Chelicerata</taxon>
        <taxon>Arachnida</taxon>
        <taxon>Araneae</taxon>
        <taxon>Araneomorphae</taxon>
        <taxon>Entelegynae</taxon>
        <taxon>Araneoidea</taxon>
        <taxon>Araneidae</taxon>
        <taxon>Araneus</taxon>
    </lineage>
</organism>
<keyword evidence="2" id="KW-0812">Transmembrane</keyword>
<feature type="transmembrane region" description="Helical" evidence="2">
    <location>
        <begin position="15"/>
        <end position="32"/>
    </location>
</feature>
<evidence type="ECO:0000256" key="1">
    <source>
        <dbReference type="SAM" id="MobiDB-lite"/>
    </source>
</evidence>
<gene>
    <name evidence="3" type="ORF">AVEN_135777_1</name>
</gene>
<feature type="compositionally biased region" description="Low complexity" evidence="1">
    <location>
        <begin position="79"/>
        <end position="101"/>
    </location>
</feature>
<proteinExistence type="predicted"/>